<protein>
    <submittedName>
        <fullName evidence="1">Uncharacterized protein</fullName>
    </submittedName>
</protein>
<reference evidence="1" key="1">
    <citation type="journal article" date="2021" name="Sci. Rep.">
        <title>Antibiotic resistance plasmid composition and architecture in Escherichia coli isolates from meat.</title>
        <authorList>
            <person name="Darphorn T.S."/>
            <person name="Bel K."/>
            <person name="Koenders-van Sint Anneland B.B."/>
            <person name="Brul S."/>
            <person name="Ter Kuile B.H."/>
        </authorList>
    </citation>
    <scope>NUCLEOTIDE SEQUENCE</scope>
    <source>
        <strain evidence="1">ESBL3215</strain>
    </source>
</reference>
<name>A0A891ZX16_ECOLX</name>
<evidence type="ECO:0000313" key="1">
    <source>
        <dbReference type="EMBL" id="QRN76182.1"/>
    </source>
</evidence>
<geneLocation type="plasmid" evidence="1">
    <name>pESBL3215</name>
</geneLocation>
<accession>A0A891ZX16</accession>
<organism evidence="1">
    <name type="scientific">Escherichia coli</name>
    <dbReference type="NCBI Taxonomy" id="562"/>
    <lineage>
        <taxon>Bacteria</taxon>
        <taxon>Pseudomonadati</taxon>
        <taxon>Pseudomonadota</taxon>
        <taxon>Gammaproteobacteria</taxon>
        <taxon>Enterobacterales</taxon>
        <taxon>Enterobacteriaceae</taxon>
        <taxon>Escherichia</taxon>
    </lineage>
</organism>
<dbReference type="EMBL" id="MW390530">
    <property type="protein sequence ID" value="QRN76182.1"/>
    <property type="molecule type" value="Genomic_DNA"/>
</dbReference>
<keyword evidence="1" id="KW-0614">Plasmid</keyword>
<dbReference type="AlphaFoldDB" id="A0A891ZX16"/>
<sequence length="40" mass="4445">MKKYCMCIFIVVTGALFTPHGEGWKITDNALNVTINISSK</sequence>
<proteinExistence type="predicted"/>